<evidence type="ECO:0000259" key="1">
    <source>
        <dbReference type="Pfam" id="PF23055"/>
    </source>
</evidence>
<dbReference type="Proteomes" id="UP000050795">
    <property type="component" value="Unassembled WGS sequence"/>
</dbReference>
<keyword evidence="2" id="KW-1185">Reference proteome</keyword>
<dbReference type="AlphaFoldDB" id="A0AA85JGT3"/>
<evidence type="ECO:0000313" key="2">
    <source>
        <dbReference type="Proteomes" id="UP000050795"/>
    </source>
</evidence>
<sequence length="112" mass="12844">MLTLTIQFMPFWPGNVESWFQMAEWDFSHHGITDQRSQFLEVAYALPNEVSKCVIVQVSSQEVSDPYGVLKAALLKKNDLTDRQRLNELFRSVKLGGQLAVNVLMRMREVIG</sequence>
<organism evidence="2 3">
    <name type="scientific">Trichobilharzia regenti</name>
    <name type="common">Nasal bird schistosome</name>
    <dbReference type="NCBI Taxonomy" id="157069"/>
    <lineage>
        <taxon>Eukaryota</taxon>
        <taxon>Metazoa</taxon>
        <taxon>Spiralia</taxon>
        <taxon>Lophotrochozoa</taxon>
        <taxon>Platyhelminthes</taxon>
        <taxon>Trematoda</taxon>
        <taxon>Digenea</taxon>
        <taxon>Strigeidida</taxon>
        <taxon>Schistosomatoidea</taxon>
        <taxon>Schistosomatidae</taxon>
        <taxon>Trichobilharzia</taxon>
    </lineage>
</organism>
<reference evidence="3" key="2">
    <citation type="submission" date="2023-11" db="UniProtKB">
        <authorList>
            <consortium name="WormBaseParasite"/>
        </authorList>
    </citation>
    <scope>IDENTIFICATION</scope>
</reference>
<dbReference type="Pfam" id="PF23055">
    <property type="entry name" value="DUF7041"/>
    <property type="match status" value="1"/>
</dbReference>
<feature type="domain" description="DUF7041" evidence="1">
    <location>
        <begin position="10"/>
        <end position="89"/>
    </location>
</feature>
<dbReference type="WBParaSite" id="TREG1_21870.1">
    <property type="protein sequence ID" value="TREG1_21870.1"/>
    <property type="gene ID" value="TREG1_21870"/>
</dbReference>
<protein>
    <recommendedName>
        <fullName evidence="1">DUF7041 domain-containing protein</fullName>
    </recommendedName>
</protein>
<name>A0AA85JGT3_TRIRE</name>
<dbReference type="InterPro" id="IPR055469">
    <property type="entry name" value="DUF7041"/>
</dbReference>
<reference evidence="2" key="1">
    <citation type="submission" date="2022-06" db="EMBL/GenBank/DDBJ databases">
        <authorList>
            <person name="Berger JAMES D."/>
            <person name="Berger JAMES D."/>
        </authorList>
    </citation>
    <scope>NUCLEOTIDE SEQUENCE [LARGE SCALE GENOMIC DNA]</scope>
</reference>
<accession>A0AA85JGT3</accession>
<proteinExistence type="predicted"/>
<evidence type="ECO:0000313" key="3">
    <source>
        <dbReference type="WBParaSite" id="TREG1_21870.1"/>
    </source>
</evidence>